<feature type="compositionally biased region" description="Polar residues" evidence="1">
    <location>
        <begin position="13"/>
        <end position="30"/>
    </location>
</feature>
<comment type="caution">
    <text evidence="2">The sequence shown here is derived from an EMBL/GenBank/DDBJ whole genome shotgun (WGS) entry which is preliminary data.</text>
</comment>
<gene>
    <name evidence="2" type="ORF">DXG03_007213</name>
</gene>
<name>A0A9P7G8U4_9AGAR</name>
<dbReference type="OrthoDB" id="5876363at2759"/>
<feature type="compositionally biased region" description="Basic residues" evidence="1">
    <location>
        <begin position="369"/>
        <end position="380"/>
    </location>
</feature>
<feature type="compositionally biased region" description="Basic and acidic residues" evidence="1">
    <location>
        <begin position="358"/>
        <end position="368"/>
    </location>
</feature>
<organism evidence="2 3">
    <name type="scientific">Asterophora parasitica</name>
    <dbReference type="NCBI Taxonomy" id="117018"/>
    <lineage>
        <taxon>Eukaryota</taxon>
        <taxon>Fungi</taxon>
        <taxon>Dikarya</taxon>
        <taxon>Basidiomycota</taxon>
        <taxon>Agaricomycotina</taxon>
        <taxon>Agaricomycetes</taxon>
        <taxon>Agaricomycetidae</taxon>
        <taxon>Agaricales</taxon>
        <taxon>Tricholomatineae</taxon>
        <taxon>Lyophyllaceae</taxon>
        <taxon>Asterophora</taxon>
    </lineage>
</organism>
<dbReference type="EMBL" id="JABCKV010000051">
    <property type="protein sequence ID" value="KAG5645034.1"/>
    <property type="molecule type" value="Genomic_DNA"/>
</dbReference>
<dbReference type="Proteomes" id="UP000775547">
    <property type="component" value="Unassembled WGS sequence"/>
</dbReference>
<evidence type="ECO:0000256" key="1">
    <source>
        <dbReference type="SAM" id="MobiDB-lite"/>
    </source>
</evidence>
<protein>
    <submittedName>
        <fullName evidence="2">Uncharacterized protein</fullName>
    </submittedName>
</protein>
<sequence length="439" mass="47426">MEPVMVIDDDLSISRSNSSQNLQEGLTVSASAVGRPKRKDKGKAKEVDPAVRVKEEPKAVSLLTPDPPVSNLNATPIEITKPHQFNNGNIEIIHPEAIRTIPQVPKLAVDEVLINGRRYRVPERVIVLDFWNKLNKSERQTDRDSIAASGMSSPLTSLSSLDDLDDQTIPERPASIYDVEDLRAPEVPTKAPVKASAPNGTARISKAQRNVAASEYQPASTTKRKKPTQPQPPEPSTRELRSRSKNNNFDSSLTSISSRLEENDSGFILGSTSAQEAGPSSETPAKVLNSHLPFLLCLMEPVQPKRGRGRPPGSASIAQKAKESATSASATEVKEKRGRKRKERDDDLPATDGQVGETADKAEKEKKERRPRKKTTRPPVRRGLPSPIAPAAPLSAPAGASTTTAPATPSLKIRLPRLNSGIHASPSIPNPSGDTPTHL</sequence>
<proteinExistence type="predicted"/>
<feature type="region of interest" description="Disordered" evidence="1">
    <location>
        <begin position="138"/>
        <end position="252"/>
    </location>
</feature>
<reference evidence="2" key="1">
    <citation type="submission" date="2020-07" db="EMBL/GenBank/DDBJ databases">
        <authorList>
            <person name="Nieuwenhuis M."/>
            <person name="Van De Peppel L.J.J."/>
        </authorList>
    </citation>
    <scope>NUCLEOTIDE SEQUENCE</scope>
    <source>
        <strain evidence="2">AP01</strain>
        <tissue evidence="2">Mycelium</tissue>
    </source>
</reference>
<feature type="compositionally biased region" description="Low complexity" evidence="1">
    <location>
        <begin position="381"/>
        <end position="411"/>
    </location>
</feature>
<evidence type="ECO:0000313" key="2">
    <source>
        <dbReference type="EMBL" id="KAG5645034.1"/>
    </source>
</evidence>
<feature type="compositionally biased region" description="Low complexity" evidence="1">
    <location>
        <begin position="152"/>
        <end position="161"/>
    </location>
</feature>
<feature type="compositionally biased region" description="Polar residues" evidence="1">
    <location>
        <begin position="430"/>
        <end position="439"/>
    </location>
</feature>
<feature type="region of interest" description="Disordered" evidence="1">
    <location>
        <begin position="1"/>
        <end position="50"/>
    </location>
</feature>
<evidence type="ECO:0000313" key="3">
    <source>
        <dbReference type="Proteomes" id="UP000775547"/>
    </source>
</evidence>
<accession>A0A9P7G8U4</accession>
<feature type="region of interest" description="Disordered" evidence="1">
    <location>
        <begin position="303"/>
        <end position="439"/>
    </location>
</feature>
<keyword evidence="3" id="KW-1185">Reference proteome</keyword>
<reference evidence="2" key="2">
    <citation type="submission" date="2021-10" db="EMBL/GenBank/DDBJ databases">
        <title>Phylogenomics reveals ancestral predisposition of the termite-cultivated fungus Termitomyces towards a domesticated lifestyle.</title>
        <authorList>
            <person name="Auxier B."/>
            <person name="Grum-Grzhimaylo A."/>
            <person name="Cardenas M.E."/>
            <person name="Lodge J.D."/>
            <person name="Laessoe T."/>
            <person name="Pedersen O."/>
            <person name="Smith M.E."/>
            <person name="Kuyper T.W."/>
            <person name="Franco-Molano E.A."/>
            <person name="Baroni T.J."/>
            <person name="Aanen D.K."/>
        </authorList>
    </citation>
    <scope>NUCLEOTIDE SEQUENCE</scope>
    <source>
        <strain evidence="2">AP01</strain>
        <tissue evidence="2">Mycelium</tissue>
    </source>
</reference>
<dbReference type="AlphaFoldDB" id="A0A9P7G8U4"/>